<gene>
    <name evidence="1" type="ORF">CSOJ01_14059</name>
</gene>
<sequence length="302" mass="33161">MTLRLTLVSSTPRLYARARDIRSHALPWARPSSRPFPGLLAQLRVPALGVETLPPHGAGLTYRVSVYWGDSLRARSDTYQDQSITRREKVGGRSRDVLDAVLASDGSVGMDGGAVLGFTPELTRGTDETLGTDRENLTVMRFAQSPPLPNTTLLGVLASLPNSRQKHSLPSSGIVAKAREQRALPFFTRVCLEEKHVPTEPDPLFDGVLRVAGRISTADDTDGPDGIWLSFSFPSVLLDMHKGLERGLSQGFLLQHCQFSPPRAGRPTRHRLLITAFVEKEKEEKGSFTVWRKQLIAAGCNS</sequence>
<accession>A0A8H6IQS6</accession>
<organism evidence="1 2">
    <name type="scientific">Colletotrichum sojae</name>
    <dbReference type="NCBI Taxonomy" id="2175907"/>
    <lineage>
        <taxon>Eukaryota</taxon>
        <taxon>Fungi</taxon>
        <taxon>Dikarya</taxon>
        <taxon>Ascomycota</taxon>
        <taxon>Pezizomycotina</taxon>
        <taxon>Sordariomycetes</taxon>
        <taxon>Hypocreomycetidae</taxon>
        <taxon>Glomerellales</taxon>
        <taxon>Glomerellaceae</taxon>
        <taxon>Colletotrichum</taxon>
        <taxon>Colletotrichum orchidearum species complex</taxon>
    </lineage>
</organism>
<evidence type="ECO:0000313" key="1">
    <source>
        <dbReference type="EMBL" id="KAF6793003.1"/>
    </source>
</evidence>
<protein>
    <submittedName>
        <fullName evidence="1">Uncharacterized protein</fullName>
    </submittedName>
</protein>
<reference evidence="1 2" key="1">
    <citation type="journal article" date="2020" name="Phytopathology">
        <title>Genome Sequence Resources of Colletotrichum truncatum, C. plurivorum, C. musicola, and C. sojae: Four Species Pathogenic to Soybean (Glycine max).</title>
        <authorList>
            <person name="Rogerio F."/>
            <person name="Boufleur T.R."/>
            <person name="Ciampi-Guillardi M."/>
            <person name="Sukno S.A."/>
            <person name="Thon M.R."/>
            <person name="Massola Junior N.S."/>
            <person name="Baroncelli R."/>
        </authorList>
    </citation>
    <scope>NUCLEOTIDE SEQUENCE [LARGE SCALE GENOMIC DNA]</scope>
    <source>
        <strain evidence="1 2">LFN0009</strain>
    </source>
</reference>
<evidence type="ECO:0000313" key="2">
    <source>
        <dbReference type="Proteomes" id="UP000652219"/>
    </source>
</evidence>
<proteinExistence type="predicted"/>
<name>A0A8H6IQS6_9PEZI</name>
<comment type="caution">
    <text evidence="1">The sequence shown here is derived from an EMBL/GenBank/DDBJ whole genome shotgun (WGS) entry which is preliminary data.</text>
</comment>
<dbReference type="AlphaFoldDB" id="A0A8H6IQS6"/>
<keyword evidence="2" id="KW-1185">Reference proteome</keyword>
<dbReference type="Proteomes" id="UP000652219">
    <property type="component" value="Unassembled WGS sequence"/>
</dbReference>
<dbReference type="EMBL" id="WIGN01000445">
    <property type="protein sequence ID" value="KAF6793003.1"/>
    <property type="molecule type" value="Genomic_DNA"/>
</dbReference>